<protein>
    <recommendedName>
        <fullName evidence="3">Transposase</fullName>
    </recommendedName>
</protein>
<evidence type="ECO:0000313" key="2">
    <source>
        <dbReference type="Proteomes" id="UP000325182"/>
    </source>
</evidence>
<dbReference type="GO" id="GO:0032196">
    <property type="term" value="P:transposition"/>
    <property type="evidence" value="ECO:0007669"/>
    <property type="project" value="TreeGrafter"/>
</dbReference>
<accession>A0A5D4M347</accession>
<gene>
    <name evidence="1" type="ORF">FZC84_21060</name>
</gene>
<evidence type="ECO:0008006" key="3">
    <source>
        <dbReference type="Google" id="ProtNLM"/>
    </source>
</evidence>
<dbReference type="InterPro" id="IPR051917">
    <property type="entry name" value="Transposase-Integrase"/>
</dbReference>
<reference evidence="1 2" key="1">
    <citation type="submission" date="2019-08" db="EMBL/GenBank/DDBJ databases">
        <title>Bacillus genomes from the desert of Cuatro Cienegas, Coahuila.</title>
        <authorList>
            <person name="Olmedo-Alvarez G."/>
        </authorList>
    </citation>
    <scope>NUCLEOTIDE SEQUENCE [LARGE SCALE GENOMIC DNA]</scope>
    <source>
        <strain evidence="1 2">CH128b_4D</strain>
    </source>
</reference>
<dbReference type="RefSeq" id="WP_148955157.1">
    <property type="nucleotide sequence ID" value="NZ_VTEG01000027.1"/>
</dbReference>
<evidence type="ECO:0000313" key="1">
    <source>
        <dbReference type="EMBL" id="TYR95921.1"/>
    </source>
</evidence>
<name>A0A5D4M347_9BACI</name>
<sequence length="80" mass="9216">MGCFFWFVARDTGSQQVPRTSRFEIIYKLAAKTASETAQSIIHVLKNLPKKVVKSITADRGKEFEGHRDRFRVPLKNSLY</sequence>
<dbReference type="GO" id="GO:0004803">
    <property type="term" value="F:transposase activity"/>
    <property type="evidence" value="ECO:0007669"/>
    <property type="project" value="TreeGrafter"/>
</dbReference>
<dbReference type="Proteomes" id="UP000325182">
    <property type="component" value="Unassembled WGS sequence"/>
</dbReference>
<dbReference type="PANTHER" id="PTHR10948">
    <property type="entry name" value="TRANSPOSASE"/>
    <property type="match status" value="1"/>
</dbReference>
<organism evidence="1 2">
    <name type="scientific">Rossellomorea vietnamensis</name>
    <dbReference type="NCBI Taxonomy" id="218284"/>
    <lineage>
        <taxon>Bacteria</taxon>
        <taxon>Bacillati</taxon>
        <taxon>Bacillota</taxon>
        <taxon>Bacilli</taxon>
        <taxon>Bacillales</taxon>
        <taxon>Bacillaceae</taxon>
        <taxon>Rossellomorea</taxon>
    </lineage>
</organism>
<dbReference type="EMBL" id="VTEG01000027">
    <property type="protein sequence ID" value="TYR95921.1"/>
    <property type="molecule type" value="Genomic_DNA"/>
</dbReference>
<dbReference type="GO" id="GO:0005829">
    <property type="term" value="C:cytosol"/>
    <property type="evidence" value="ECO:0007669"/>
    <property type="project" value="TreeGrafter"/>
</dbReference>
<dbReference type="AlphaFoldDB" id="A0A5D4M347"/>
<dbReference type="PANTHER" id="PTHR10948:SF23">
    <property type="entry name" value="TRANSPOSASE INSI FOR INSERTION SEQUENCE ELEMENT IS30A-RELATED"/>
    <property type="match status" value="1"/>
</dbReference>
<comment type="caution">
    <text evidence="1">The sequence shown here is derived from an EMBL/GenBank/DDBJ whole genome shotgun (WGS) entry which is preliminary data.</text>
</comment>
<proteinExistence type="predicted"/>